<keyword evidence="5" id="KW-0378">Hydrolase</keyword>
<dbReference type="InterPro" id="IPR036383">
    <property type="entry name" value="TSP1_rpt_sf"/>
</dbReference>
<evidence type="ECO:0000313" key="13">
    <source>
        <dbReference type="EMBL" id="CAL4079936.1"/>
    </source>
</evidence>
<dbReference type="CDD" id="cd00190">
    <property type="entry name" value="Tryp_SPc"/>
    <property type="match status" value="1"/>
</dbReference>
<dbReference type="GO" id="GO:0004252">
    <property type="term" value="F:serine-type endopeptidase activity"/>
    <property type="evidence" value="ECO:0007669"/>
    <property type="project" value="InterPro"/>
</dbReference>
<dbReference type="PANTHER" id="PTHR24264:SF65">
    <property type="entry name" value="SRCR DOMAIN-CONTAINING PROTEIN"/>
    <property type="match status" value="1"/>
</dbReference>
<feature type="domain" description="Peptidase S1" evidence="11">
    <location>
        <begin position="168"/>
        <end position="412"/>
    </location>
</feature>
<proteinExistence type="inferred from homology"/>
<dbReference type="InterPro" id="IPR018114">
    <property type="entry name" value="TRYPSIN_HIS"/>
</dbReference>
<sequence>DASCKDMSPNCVRNAFQCDTNSYVRGRCRKTCGLCGGPQAPLPAVHGGWSPLTSWTSCSTDCQRYRWRSCIDPTPSNGGRNCTGEHTFSEKCTTGQCANSSPIIDISPPTKKFECGIPTKVVHAINYDYNYYNYDPAGPDHRESGLITKRSAGSDYYEYDTTFKVYGIHGPDVTESTRNAWPWMALLGEDIAGSPSWFCSGVILNQQWVLTAAHCTNYRNVTRVRLGEHDFSNDDDGVGVRVEDFAVAEVIYHPGYEPPQAYHDISLIRLSKPVELRREIMPICLPWGHEADLPLEDEPVIVTGWGAREFGGPFSPVLNEVNLTVFKTEICANSYSTLVPLDYKYFYPQSLRKESLCVGDSSERENDSCEGDSGGPAVLLRDSRYTLIGIISKGVGCGKNAYSGIYVNAQYP</sequence>
<evidence type="ECO:0000313" key="14">
    <source>
        <dbReference type="Proteomes" id="UP001497623"/>
    </source>
</evidence>
<dbReference type="Pfam" id="PF00089">
    <property type="entry name" value="Trypsin"/>
    <property type="match status" value="1"/>
</dbReference>
<gene>
    <name evidence="13" type="ORF">MNOR_LOCUS11156</name>
</gene>
<name>A0AAV2QFP9_MEGNR</name>
<keyword evidence="4" id="KW-0732">Signal</keyword>
<dbReference type="AlphaFoldDB" id="A0AAV2QFP9"/>
<dbReference type="FunFam" id="2.40.10.10:FF:000028">
    <property type="entry name" value="Serine protease easter"/>
    <property type="match status" value="1"/>
</dbReference>
<accession>A0AAV2QFP9</accession>
<feature type="domain" description="ShKT" evidence="12">
    <location>
        <begin position="4"/>
        <end position="35"/>
    </location>
</feature>
<dbReference type="InterPro" id="IPR003582">
    <property type="entry name" value="ShKT_dom"/>
</dbReference>
<evidence type="ECO:0000256" key="9">
    <source>
        <dbReference type="ARBA" id="ARBA00024195"/>
    </source>
</evidence>
<evidence type="ECO:0000256" key="8">
    <source>
        <dbReference type="ARBA" id="ARBA00023180"/>
    </source>
</evidence>
<dbReference type="GO" id="GO:0005615">
    <property type="term" value="C:extracellular space"/>
    <property type="evidence" value="ECO:0007669"/>
    <property type="project" value="TreeGrafter"/>
</dbReference>
<comment type="similarity">
    <text evidence="9">Belongs to the peptidase S1 family. CLIP subfamily.</text>
</comment>
<keyword evidence="6" id="KW-0720">Serine protease</keyword>
<dbReference type="InterPro" id="IPR043504">
    <property type="entry name" value="Peptidase_S1_PA_chymotrypsin"/>
</dbReference>
<evidence type="ECO:0000256" key="2">
    <source>
        <dbReference type="ARBA" id="ARBA00022525"/>
    </source>
</evidence>
<protein>
    <submittedName>
        <fullName evidence="13">Uncharacterized protein</fullName>
    </submittedName>
</protein>
<dbReference type="PROSITE" id="PS50092">
    <property type="entry name" value="TSP1"/>
    <property type="match status" value="1"/>
</dbReference>
<evidence type="ECO:0000256" key="4">
    <source>
        <dbReference type="ARBA" id="ARBA00022729"/>
    </source>
</evidence>
<keyword evidence="3" id="KW-0645">Protease</keyword>
<dbReference type="Gene3D" id="2.40.10.10">
    <property type="entry name" value="Trypsin-like serine proteases"/>
    <property type="match status" value="1"/>
</dbReference>
<dbReference type="PANTHER" id="PTHR24264">
    <property type="entry name" value="TRYPSIN-RELATED"/>
    <property type="match status" value="1"/>
</dbReference>
<organism evidence="13 14">
    <name type="scientific">Meganyctiphanes norvegica</name>
    <name type="common">Northern krill</name>
    <name type="synonym">Thysanopoda norvegica</name>
    <dbReference type="NCBI Taxonomy" id="48144"/>
    <lineage>
        <taxon>Eukaryota</taxon>
        <taxon>Metazoa</taxon>
        <taxon>Ecdysozoa</taxon>
        <taxon>Arthropoda</taxon>
        <taxon>Crustacea</taxon>
        <taxon>Multicrustacea</taxon>
        <taxon>Malacostraca</taxon>
        <taxon>Eumalacostraca</taxon>
        <taxon>Eucarida</taxon>
        <taxon>Euphausiacea</taxon>
        <taxon>Euphausiidae</taxon>
        <taxon>Meganyctiphanes</taxon>
    </lineage>
</organism>
<dbReference type="InterPro" id="IPR001254">
    <property type="entry name" value="Trypsin_dom"/>
</dbReference>
<comment type="caution">
    <text evidence="10">Lacks conserved residue(s) required for the propagation of feature annotation.</text>
</comment>
<reference evidence="13 14" key="1">
    <citation type="submission" date="2024-05" db="EMBL/GenBank/DDBJ databases">
        <authorList>
            <person name="Wallberg A."/>
        </authorList>
    </citation>
    <scope>NUCLEOTIDE SEQUENCE [LARGE SCALE GENOMIC DNA]</scope>
</reference>
<keyword evidence="14" id="KW-1185">Reference proteome</keyword>
<evidence type="ECO:0000256" key="10">
    <source>
        <dbReference type="PROSITE-ProRule" id="PRU01005"/>
    </source>
</evidence>
<dbReference type="InterPro" id="IPR000884">
    <property type="entry name" value="TSP1_rpt"/>
</dbReference>
<dbReference type="PROSITE" id="PS00134">
    <property type="entry name" value="TRYPSIN_HIS"/>
    <property type="match status" value="1"/>
</dbReference>
<dbReference type="GO" id="GO:0006508">
    <property type="term" value="P:proteolysis"/>
    <property type="evidence" value="ECO:0007669"/>
    <property type="project" value="UniProtKB-KW"/>
</dbReference>
<keyword evidence="7" id="KW-1015">Disulfide bond</keyword>
<evidence type="ECO:0000256" key="1">
    <source>
        <dbReference type="ARBA" id="ARBA00004613"/>
    </source>
</evidence>
<evidence type="ECO:0000256" key="7">
    <source>
        <dbReference type="ARBA" id="ARBA00023157"/>
    </source>
</evidence>
<dbReference type="InterPro" id="IPR009003">
    <property type="entry name" value="Peptidase_S1_PA"/>
</dbReference>
<evidence type="ECO:0000259" key="11">
    <source>
        <dbReference type="PROSITE" id="PS50240"/>
    </source>
</evidence>
<evidence type="ECO:0000256" key="6">
    <source>
        <dbReference type="ARBA" id="ARBA00022825"/>
    </source>
</evidence>
<dbReference type="SUPFAM" id="SSF82895">
    <property type="entry name" value="TSP-1 type 1 repeat"/>
    <property type="match status" value="1"/>
</dbReference>
<keyword evidence="8" id="KW-0325">Glycoprotein</keyword>
<keyword evidence="2" id="KW-0964">Secreted</keyword>
<dbReference type="PROSITE" id="PS50240">
    <property type="entry name" value="TRYPSIN_DOM"/>
    <property type="match status" value="1"/>
</dbReference>
<dbReference type="InterPro" id="IPR001314">
    <property type="entry name" value="Peptidase_S1A"/>
</dbReference>
<feature type="non-terminal residue" evidence="13">
    <location>
        <position position="412"/>
    </location>
</feature>
<evidence type="ECO:0000259" key="12">
    <source>
        <dbReference type="PROSITE" id="PS51670"/>
    </source>
</evidence>
<dbReference type="SMART" id="SM00020">
    <property type="entry name" value="Tryp_SPc"/>
    <property type="match status" value="1"/>
</dbReference>
<comment type="subcellular location">
    <subcellularLocation>
        <location evidence="1">Secreted</location>
    </subcellularLocation>
</comment>
<evidence type="ECO:0000256" key="3">
    <source>
        <dbReference type="ARBA" id="ARBA00022670"/>
    </source>
</evidence>
<dbReference type="SUPFAM" id="SSF50494">
    <property type="entry name" value="Trypsin-like serine proteases"/>
    <property type="match status" value="1"/>
</dbReference>
<dbReference type="PRINTS" id="PR00722">
    <property type="entry name" value="CHYMOTRYPSIN"/>
</dbReference>
<evidence type="ECO:0000256" key="5">
    <source>
        <dbReference type="ARBA" id="ARBA00022801"/>
    </source>
</evidence>
<dbReference type="EMBL" id="CAXKWB010005808">
    <property type="protein sequence ID" value="CAL4079936.1"/>
    <property type="molecule type" value="Genomic_DNA"/>
</dbReference>
<feature type="non-terminal residue" evidence="13">
    <location>
        <position position="1"/>
    </location>
</feature>
<dbReference type="PROSITE" id="PS51670">
    <property type="entry name" value="SHKT"/>
    <property type="match status" value="1"/>
</dbReference>
<dbReference type="Proteomes" id="UP001497623">
    <property type="component" value="Unassembled WGS sequence"/>
</dbReference>
<dbReference type="InterPro" id="IPR050127">
    <property type="entry name" value="Serine_Proteases_S1"/>
</dbReference>
<dbReference type="Gene3D" id="2.20.100.10">
    <property type="entry name" value="Thrombospondin type-1 (TSP1) repeat"/>
    <property type="match status" value="1"/>
</dbReference>
<comment type="caution">
    <text evidence="13">The sequence shown here is derived from an EMBL/GenBank/DDBJ whole genome shotgun (WGS) entry which is preliminary data.</text>
</comment>
<dbReference type="SMART" id="SM00254">
    <property type="entry name" value="ShKT"/>
    <property type="match status" value="1"/>
</dbReference>